<keyword evidence="7" id="KW-1185">Reference proteome</keyword>
<evidence type="ECO:0000256" key="2">
    <source>
        <dbReference type="ARBA" id="ARBA00022801"/>
    </source>
</evidence>
<evidence type="ECO:0000256" key="3">
    <source>
        <dbReference type="SAM" id="MobiDB-lite"/>
    </source>
</evidence>
<dbReference type="GeneID" id="16073901"/>
<protein>
    <recommendedName>
        <fullName evidence="5">P/Homo B domain-containing protein</fullName>
    </recommendedName>
</protein>
<evidence type="ECO:0000313" key="6">
    <source>
        <dbReference type="EMBL" id="EGD73761.1"/>
    </source>
</evidence>
<dbReference type="Pfam" id="PF01483">
    <property type="entry name" value="P_proprotein"/>
    <property type="match status" value="1"/>
</dbReference>
<feature type="compositionally biased region" description="Low complexity" evidence="3">
    <location>
        <begin position="245"/>
        <end position="268"/>
    </location>
</feature>
<dbReference type="EMBL" id="GL832967">
    <property type="protein sequence ID" value="EGD73761.1"/>
    <property type="molecule type" value="Genomic_DNA"/>
</dbReference>
<keyword evidence="4" id="KW-0732">Signal</keyword>
<evidence type="ECO:0000313" key="7">
    <source>
        <dbReference type="Proteomes" id="UP000007799"/>
    </source>
</evidence>
<name>F2UB95_SALR5</name>
<dbReference type="SUPFAM" id="SSF49785">
    <property type="entry name" value="Galactose-binding domain-like"/>
    <property type="match status" value="1"/>
</dbReference>
<reference evidence="6" key="1">
    <citation type="submission" date="2009-08" db="EMBL/GenBank/DDBJ databases">
        <title>Annotation of Salpingoeca rosetta.</title>
        <authorList>
            <consortium name="The Broad Institute Genome Sequencing Platform"/>
            <person name="Russ C."/>
            <person name="Cuomo C."/>
            <person name="Burger G."/>
            <person name="Gray M.W."/>
            <person name="Holland P.W.H."/>
            <person name="King N."/>
            <person name="Lang F.B.F."/>
            <person name="Roger A.J."/>
            <person name="Ruiz-Trillo I."/>
            <person name="Young S.K."/>
            <person name="Zeng Q."/>
            <person name="Gargeya S."/>
            <person name="Alvarado L."/>
            <person name="Berlin A."/>
            <person name="Chapman S.B."/>
            <person name="Chen Z."/>
            <person name="Freedman E."/>
            <person name="Gellesch M."/>
            <person name="Goldberg J."/>
            <person name="Griggs A."/>
            <person name="Gujja S."/>
            <person name="Heilman E."/>
            <person name="Heiman D."/>
            <person name="Howarth C."/>
            <person name="Mehta T."/>
            <person name="Neiman D."/>
            <person name="Pearson M."/>
            <person name="Roberts A."/>
            <person name="Saif S."/>
            <person name="Shea T."/>
            <person name="Shenoy N."/>
            <person name="Sisk P."/>
            <person name="Stolte C."/>
            <person name="Sykes S."/>
            <person name="White J."/>
            <person name="Yandava C."/>
            <person name="Haas B."/>
            <person name="Nusbaum C."/>
            <person name="Birren B."/>
        </authorList>
    </citation>
    <scope>NUCLEOTIDE SEQUENCE [LARGE SCALE GENOMIC DNA]</scope>
    <source>
        <strain evidence="6">ATCC 50818</strain>
    </source>
</reference>
<dbReference type="InterPro" id="IPR008979">
    <property type="entry name" value="Galactose-bd-like_sf"/>
</dbReference>
<dbReference type="AlphaFoldDB" id="F2UB95"/>
<gene>
    <name evidence="6" type="ORF">PTSG_05455</name>
</gene>
<dbReference type="Gene3D" id="2.60.120.260">
    <property type="entry name" value="Galactose-binding domain-like"/>
    <property type="match status" value="1"/>
</dbReference>
<evidence type="ECO:0000259" key="5">
    <source>
        <dbReference type="PROSITE" id="PS51829"/>
    </source>
</evidence>
<organism evidence="7">
    <name type="scientific">Salpingoeca rosetta (strain ATCC 50818 / BSB-021)</name>
    <dbReference type="NCBI Taxonomy" id="946362"/>
    <lineage>
        <taxon>Eukaryota</taxon>
        <taxon>Choanoflagellata</taxon>
        <taxon>Craspedida</taxon>
        <taxon>Salpingoecidae</taxon>
        <taxon>Salpingoeca</taxon>
    </lineage>
</organism>
<accession>F2UB95</accession>
<dbReference type="GO" id="GO:0004252">
    <property type="term" value="F:serine-type endopeptidase activity"/>
    <property type="evidence" value="ECO:0007669"/>
    <property type="project" value="InterPro"/>
</dbReference>
<evidence type="ECO:0000256" key="4">
    <source>
        <dbReference type="SAM" id="SignalP"/>
    </source>
</evidence>
<feature type="signal peptide" evidence="4">
    <location>
        <begin position="1"/>
        <end position="16"/>
    </location>
</feature>
<feature type="domain" description="P/Homo B" evidence="5">
    <location>
        <begin position="248"/>
        <end position="404"/>
    </location>
</feature>
<feature type="chain" id="PRO_5003288548" description="P/Homo B domain-containing protein" evidence="4">
    <location>
        <begin position="17"/>
        <end position="404"/>
    </location>
</feature>
<dbReference type="RefSeq" id="XP_004993324.1">
    <property type="nucleotide sequence ID" value="XM_004993267.1"/>
</dbReference>
<dbReference type="GO" id="GO:0006508">
    <property type="term" value="P:proteolysis"/>
    <property type="evidence" value="ECO:0007669"/>
    <property type="project" value="UniProtKB-KW"/>
</dbReference>
<evidence type="ECO:0000256" key="1">
    <source>
        <dbReference type="ARBA" id="ARBA00022670"/>
    </source>
</evidence>
<keyword evidence="1" id="KW-0645">Protease</keyword>
<dbReference type="PROSITE" id="PS51829">
    <property type="entry name" value="P_HOMO_B"/>
    <property type="match status" value="1"/>
</dbReference>
<feature type="region of interest" description="Disordered" evidence="3">
    <location>
        <begin position="245"/>
        <end position="270"/>
    </location>
</feature>
<proteinExistence type="predicted"/>
<dbReference type="Proteomes" id="UP000007799">
    <property type="component" value="Unassembled WGS sequence"/>
</dbReference>
<dbReference type="InParanoid" id="F2UB95"/>
<dbReference type="KEGG" id="sre:PTSG_05455"/>
<dbReference type="InterPro" id="IPR002884">
    <property type="entry name" value="P_dom"/>
</dbReference>
<keyword evidence="2" id="KW-0378">Hydrolase</keyword>
<sequence>MHAVTSALSVLPVVVASVLLAGDPSTVSSTSLDLGDVLSINAIVQLTNDACTLLVPSSSGVTFRSDANGDIRSFPCTTGGMCKCHRFQSCVAQEEEGCLRVQACATDNGRPHNECYAMKPCPSHSADLTTLLQLHMTCDGPALTQRTQQELNVLGQQWKTALLDACAIDTLRCRYTGGEAGSFRALAPSVAAVATLGAEEDLHRVQTCVETNGPVLIGDCTVWQVTASGIWASSMATMAMASTSTASTSTSTSPLTSTDSTWLPSTPSELECRPPPLPLPDRVHACATAEVIDVVEDFVADEHLASLCVRMRHTYAGDLLMSVVCPSGQRVLLTYQAGGDAGVDGTYCWTPTGTAHFPSPLPMQPDEPLSALDGCSTRGTWSLDIWDLFPGDDGHLHDFTVTLI</sequence>